<accession>A0A4R2RUY0</accession>
<protein>
    <submittedName>
        <fullName evidence="2">L-lactate dehydrogenase complex protein LldG</fullName>
    </submittedName>
</protein>
<reference evidence="2 3" key="1">
    <citation type="submission" date="2019-03" db="EMBL/GenBank/DDBJ databases">
        <title>Genomic Encyclopedia of Type Strains, Phase IV (KMG-IV): sequencing the most valuable type-strain genomes for metagenomic binning, comparative biology and taxonomic classification.</title>
        <authorList>
            <person name="Goeker M."/>
        </authorList>
    </citation>
    <scope>NUCLEOTIDE SEQUENCE [LARGE SCALE GENOMIC DNA]</scope>
    <source>
        <strain evidence="2 3">DSM 11170</strain>
    </source>
</reference>
<dbReference type="Proteomes" id="UP000294813">
    <property type="component" value="Unassembled WGS sequence"/>
</dbReference>
<dbReference type="Gene3D" id="3.40.50.10420">
    <property type="entry name" value="NagB/RpiA/CoA transferase-like"/>
    <property type="match status" value="1"/>
</dbReference>
<name>A0A4R2RUY0_9FIRM</name>
<evidence type="ECO:0000313" key="3">
    <source>
        <dbReference type="Proteomes" id="UP000294813"/>
    </source>
</evidence>
<dbReference type="EMBL" id="SLXT01000005">
    <property type="protein sequence ID" value="TCP67223.1"/>
    <property type="molecule type" value="Genomic_DNA"/>
</dbReference>
<proteinExistence type="predicted"/>
<gene>
    <name evidence="2" type="ORF">EDD73_105118</name>
</gene>
<keyword evidence="3" id="KW-1185">Reference proteome</keyword>
<feature type="domain" description="LUD" evidence="1">
    <location>
        <begin position="16"/>
        <end position="188"/>
    </location>
</feature>
<dbReference type="OrthoDB" id="9794157at2"/>
<evidence type="ECO:0000259" key="1">
    <source>
        <dbReference type="Pfam" id="PF02589"/>
    </source>
</evidence>
<organism evidence="2 3">
    <name type="scientific">Heliophilum fasciatum</name>
    <dbReference type="NCBI Taxonomy" id="35700"/>
    <lineage>
        <taxon>Bacteria</taxon>
        <taxon>Bacillati</taxon>
        <taxon>Bacillota</taxon>
        <taxon>Clostridia</taxon>
        <taxon>Eubacteriales</taxon>
        <taxon>Heliobacteriaceae</taxon>
        <taxon>Heliophilum</taxon>
    </lineage>
</organism>
<comment type="caution">
    <text evidence="2">The sequence shown here is derived from an EMBL/GenBank/DDBJ whole genome shotgun (WGS) entry which is preliminary data.</text>
</comment>
<evidence type="ECO:0000313" key="2">
    <source>
        <dbReference type="EMBL" id="TCP67223.1"/>
    </source>
</evidence>
<dbReference type="Pfam" id="PF02589">
    <property type="entry name" value="LUD_dom"/>
    <property type="match status" value="1"/>
</dbReference>
<dbReference type="SUPFAM" id="SSF100950">
    <property type="entry name" value="NagB/RpiA/CoA transferase-like"/>
    <property type="match status" value="1"/>
</dbReference>
<dbReference type="InterPro" id="IPR037171">
    <property type="entry name" value="NagB/RpiA_transferase-like"/>
</dbReference>
<dbReference type="InterPro" id="IPR003741">
    <property type="entry name" value="LUD_dom"/>
</dbReference>
<sequence>MIVKEMSLLSADRLYDEFKKRAEAVGANVFRVATYAAAMDVVATYVQETGAKRVHIAPHEELEKMQWRERLSPKGVHLSTELNRQELAQADIGLSFLSYAVAETGSVLSATESPLARAVSMLPPTHIAVVPAAGILPTVGDALQALYTAEDSLPGYISFISGPSRTADIERVLTIGVHGPSRLLVICVDEAEVK</sequence>
<dbReference type="PANTHER" id="PTHR43682:SF1">
    <property type="entry name" value="LACTATE UTILIZATION PROTEIN C"/>
    <property type="match status" value="1"/>
</dbReference>
<dbReference type="AlphaFoldDB" id="A0A4R2RUY0"/>
<dbReference type="InterPro" id="IPR024185">
    <property type="entry name" value="FTHF_cligase-like_sf"/>
</dbReference>
<dbReference type="PANTHER" id="PTHR43682">
    <property type="entry name" value="LACTATE UTILIZATION PROTEIN C"/>
    <property type="match status" value="1"/>
</dbReference>